<organism evidence="1 2">
    <name type="scientific">Streptomyces griseus</name>
    <dbReference type="NCBI Taxonomy" id="1911"/>
    <lineage>
        <taxon>Bacteria</taxon>
        <taxon>Bacillati</taxon>
        <taxon>Actinomycetota</taxon>
        <taxon>Actinomycetes</taxon>
        <taxon>Kitasatosporales</taxon>
        <taxon>Streptomycetaceae</taxon>
        <taxon>Streptomyces</taxon>
    </lineage>
</organism>
<evidence type="ECO:0000313" key="2">
    <source>
        <dbReference type="Proteomes" id="UP000254150"/>
    </source>
</evidence>
<dbReference type="AlphaFoldDB" id="A0A380MKL8"/>
<dbReference type="RefSeq" id="WP_100456448.1">
    <property type="nucleotide sequence ID" value="NZ_UHID01000001.1"/>
</dbReference>
<proteinExistence type="predicted"/>
<dbReference type="Proteomes" id="UP000254150">
    <property type="component" value="Unassembled WGS sequence"/>
</dbReference>
<gene>
    <name evidence="1" type="ORF">NCTC7807_00244</name>
</gene>
<name>A0A380MKL8_STRGR</name>
<dbReference type="GeneID" id="95072585"/>
<accession>A0A380MKL8</accession>
<evidence type="ECO:0000313" key="1">
    <source>
        <dbReference type="EMBL" id="SUO93185.1"/>
    </source>
</evidence>
<protein>
    <submittedName>
        <fullName evidence="1">Uncharacterized protein</fullName>
    </submittedName>
</protein>
<dbReference type="EMBL" id="UHID01000001">
    <property type="protein sequence ID" value="SUO93185.1"/>
    <property type="molecule type" value="Genomic_DNA"/>
</dbReference>
<sequence length="59" mass="6250">MSAADSPHGKGAQPCSTCESWKLAEAVANGQQDYSKATDCRVLLKRHRESAECRAGGQG</sequence>
<reference evidence="1 2" key="1">
    <citation type="submission" date="2018-06" db="EMBL/GenBank/DDBJ databases">
        <authorList>
            <consortium name="Pathogen Informatics"/>
            <person name="Doyle S."/>
        </authorList>
    </citation>
    <scope>NUCLEOTIDE SEQUENCE [LARGE SCALE GENOMIC DNA]</scope>
    <source>
        <strain evidence="1 2">NCTC7807</strain>
    </source>
</reference>